<evidence type="ECO:0000256" key="1">
    <source>
        <dbReference type="ARBA" id="ARBA00022679"/>
    </source>
</evidence>
<feature type="domain" description="N-acetyltransferase" evidence="3">
    <location>
        <begin position="32"/>
        <end position="213"/>
    </location>
</feature>
<organism evidence="4 5">
    <name type="scientific">Deinococcus malanensis</name>
    <dbReference type="NCBI Taxonomy" id="1706855"/>
    <lineage>
        <taxon>Bacteria</taxon>
        <taxon>Thermotogati</taxon>
        <taxon>Deinococcota</taxon>
        <taxon>Deinococci</taxon>
        <taxon>Deinococcales</taxon>
        <taxon>Deinococcaceae</taxon>
        <taxon>Deinococcus</taxon>
    </lineage>
</organism>
<keyword evidence="1" id="KW-0808">Transferase</keyword>
<evidence type="ECO:0000313" key="5">
    <source>
        <dbReference type="Proteomes" id="UP000647587"/>
    </source>
</evidence>
<dbReference type="Proteomes" id="UP000647587">
    <property type="component" value="Unassembled WGS sequence"/>
</dbReference>
<evidence type="ECO:0000256" key="2">
    <source>
        <dbReference type="ARBA" id="ARBA00023315"/>
    </source>
</evidence>
<dbReference type="EMBL" id="BMPP01000032">
    <property type="protein sequence ID" value="GGK42451.1"/>
    <property type="molecule type" value="Genomic_DNA"/>
</dbReference>
<sequence length="365" mass="39848">MTRNAPHPAVTDRPVPAGLDLEPYDPRTAPDSLIEALTVFENIQLHERQPDNPPLAPSQVAASLRHLPAFVEVPAWVVRDGERVIADATVALVRLDQNRHMAQVKLGVLATYRRQGIGRALLEKVVDAAHADGRTMLMVSSNSRVPAGETALRQTGAKPGLAAQVNQLDVHELDPSLLQRWITQGQERAAGYNIEVWEGAVPEEDVTAFLELTQVMNDQPLGELEVEDTRLTVEQFLAAEAHFHASGRQRVLGVARRTSDAGLVGFTELSWHPGRPSILAQGATGVVHQARGLGLGRWLKAVALQRALALNGDARFVRTENADANAAMRLINEELGFRPYSATTLWQLEVSQAQAYLQGMVNITV</sequence>
<evidence type="ECO:0000259" key="3">
    <source>
        <dbReference type="PROSITE" id="PS51186"/>
    </source>
</evidence>
<comment type="caution">
    <text evidence="4">The sequence shown here is derived from an EMBL/GenBank/DDBJ whole genome shotgun (WGS) entry which is preliminary data.</text>
</comment>
<dbReference type="PROSITE" id="PS51186">
    <property type="entry name" value="GNAT"/>
    <property type="match status" value="1"/>
</dbReference>
<keyword evidence="5" id="KW-1185">Reference proteome</keyword>
<dbReference type="Pfam" id="PF13508">
    <property type="entry name" value="Acetyltransf_7"/>
    <property type="match status" value="1"/>
</dbReference>
<gene>
    <name evidence="4" type="ORF">GCM10008955_40260</name>
</gene>
<protein>
    <submittedName>
        <fullName evidence="4">GNAT family N-acetyltransferase</fullName>
    </submittedName>
</protein>
<accession>A0ABQ2F254</accession>
<keyword evidence="2" id="KW-0012">Acyltransferase</keyword>
<dbReference type="PANTHER" id="PTHR43877">
    <property type="entry name" value="AMINOALKYLPHOSPHONATE N-ACETYLTRANSFERASE-RELATED-RELATED"/>
    <property type="match status" value="1"/>
</dbReference>
<dbReference type="RefSeq" id="WP_189012007.1">
    <property type="nucleotide sequence ID" value="NZ_BMPP01000032.1"/>
</dbReference>
<proteinExistence type="predicted"/>
<reference evidence="5" key="1">
    <citation type="journal article" date="2019" name="Int. J. Syst. Evol. Microbiol.">
        <title>The Global Catalogue of Microorganisms (GCM) 10K type strain sequencing project: providing services to taxonomists for standard genome sequencing and annotation.</title>
        <authorList>
            <consortium name="The Broad Institute Genomics Platform"/>
            <consortium name="The Broad Institute Genome Sequencing Center for Infectious Disease"/>
            <person name="Wu L."/>
            <person name="Ma J."/>
        </authorList>
    </citation>
    <scope>NUCLEOTIDE SEQUENCE [LARGE SCALE GENOMIC DNA]</scope>
    <source>
        <strain evidence="5">JCM 30331</strain>
    </source>
</reference>
<dbReference type="CDD" id="cd04301">
    <property type="entry name" value="NAT_SF"/>
    <property type="match status" value="1"/>
</dbReference>
<evidence type="ECO:0000313" key="4">
    <source>
        <dbReference type="EMBL" id="GGK42451.1"/>
    </source>
</evidence>
<name>A0ABQ2F254_9DEIO</name>
<dbReference type="InterPro" id="IPR050832">
    <property type="entry name" value="Bact_Acetyltransf"/>
</dbReference>
<dbReference type="InterPro" id="IPR016181">
    <property type="entry name" value="Acyl_CoA_acyltransferase"/>
</dbReference>
<dbReference type="InterPro" id="IPR000182">
    <property type="entry name" value="GNAT_dom"/>
</dbReference>
<dbReference type="SUPFAM" id="SSF55729">
    <property type="entry name" value="Acyl-CoA N-acyltransferases (Nat)"/>
    <property type="match status" value="2"/>
</dbReference>
<dbReference type="Gene3D" id="3.40.630.30">
    <property type="match status" value="1"/>
</dbReference>